<dbReference type="RefSeq" id="WP_128388255.1">
    <property type="nucleotide sequence ID" value="NZ_SBII01000001.1"/>
</dbReference>
<protein>
    <submittedName>
        <fullName evidence="1">Uncharacterized protein</fullName>
    </submittedName>
</protein>
<dbReference type="EMBL" id="SBII01000001">
    <property type="protein sequence ID" value="RWX03700.1"/>
    <property type="molecule type" value="Genomic_DNA"/>
</dbReference>
<comment type="caution">
    <text evidence="1">The sequence shown here is derived from an EMBL/GenBank/DDBJ whole genome shotgun (WGS) entry which is preliminary data.</text>
</comment>
<sequence length="75" mass="8739">MKIVNEESILHDKFVEFKSGLLDIQKENHDVLQGTKLAQECSPYISIHVSGINYRKEIPIMIRKKIEILLSKIFK</sequence>
<evidence type="ECO:0000313" key="2">
    <source>
        <dbReference type="Proteomes" id="UP000287527"/>
    </source>
</evidence>
<gene>
    <name evidence="1" type="ORF">EPI11_01870</name>
</gene>
<dbReference type="Proteomes" id="UP000287527">
    <property type="component" value="Unassembled WGS sequence"/>
</dbReference>
<reference evidence="1 2" key="1">
    <citation type="submission" date="2019-01" db="EMBL/GenBank/DDBJ databases">
        <title>Flavobacterium sp. nov.,isolated from freshwater.</title>
        <authorList>
            <person name="Zhang R."/>
            <person name="Du Z.-J."/>
        </authorList>
    </citation>
    <scope>NUCLEOTIDE SEQUENCE [LARGE SCALE GENOMIC DNA]</scope>
    <source>
        <strain evidence="1 2">1E403</strain>
    </source>
</reference>
<name>A0A444HFN6_9FLAO</name>
<dbReference type="AlphaFoldDB" id="A0A444HFN6"/>
<proteinExistence type="predicted"/>
<evidence type="ECO:0000313" key="1">
    <source>
        <dbReference type="EMBL" id="RWX03700.1"/>
    </source>
</evidence>
<keyword evidence="2" id="KW-1185">Reference proteome</keyword>
<accession>A0A444HFN6</accession>
<organism evidence="1 2">
    <name type="scientific">Flavobacterium cerinum</name>
    <dbReference type="NCBI Taxonomy" id="2502784"/>
    <lineage>
        <taxon>Bacteria</taxon>
        <taxon>Pseudomonadati</taxon>
        <taxon>Bacteroidota</taxon>
        <taxon>Flavobacteriia</taxon>
        <taxon>Flavobacteriales</taxon>
        <taxon>Flavobacteriaceae</taxon>
        <taxon>Flavobacterium</taxon>
    </lineage>
</organism>